<evidence type="ECO:0000259" key="1">
    <source>
        <dbReference type="Pfam" id="PF13482"/>
    </source>
</evidence>
<sequence length="533" mass="58713">MWISLSLSGSSWSGSTLPVRVGYAHAIVIAQPVSAADLVGCRYRQVQKLRHPEVPRTRAARMRQERVEAARAAVHALLPVRPARGDRQRFLRVDVPPVPLEDDSFHAEMATLEALAAQADLITGAVFTGTSSGVDWRVDVDLLVRRPDDTYMPVIISNHRVARADDGSSTPVIATARLGLGQAVEARYRLRHHVTDGYRLGLAARALEEIGVDSGVGAAIGQDRSRAFLTPTAPLQPALDAALTAELPDFPRRVKECATCRFWPLCEEQLVAVDDISLYLAGDRARKYRDEGIDTVGGLIEADLGDASRLAQAWRDGVVLLRKVDEVTAPATDVEIDVDMEAYLDQGAYLWGAFDGENYQPFATWVPLGGDGEAENFARFWHWLMERRERAHAAGQSFAAYCWSNHGENHWLLMSARRFVGRTFGSVRVPTEAEVRAFISSPEWVDVFRLVRAQLAGPGGLGLKVVAPEAGYTWEDGDFDGEESVNARRISRGSDTAALEARRQLLRYNEDDCRATAAVRHWLRAGAPGVEQL</sequence>
<dbReference type="Proteomes" id="UP000557899">
    <property type="component" value="Unassembled WGS sequence"/>
</dbReference>
<evidence type="ECO:0000313" key="3">
    <source>
        <dbReference type="Proteomes" id="UP000557899"/>
    </source>
</evidence>
<dbReference type="EMBL" id="JAAZHI010000111">
    <property type="protein sequence ID" value="NLA55664.1"/>
    <property type="molecule type" value="Genomic_DNA"/>
</dbReference>
<organism evidence="2 3">
    <name type="scientific">Corynebacterium humireducens</name>
    <dbReference type="NCBI Taxonomy" id="1223514"/>
    <lineage>
        <taxon>Bacteria</taxon>
        <taxon>Bacillati</taxon>
        <taxon>Actinomycetota</taxon>
        <taxon>Actinomycetes</taxon>
        <taxon>Mycobacteriales</taxon>
        <taxon>Corynebacteriaceae</taxon>
        <taxon>Corynebacterium</taxon>
    </lineage>
</organism>
<dbReference type="NCBIfam" id="TIGR03491">
    <property type="entry name" value="TM0106 family RecB-like putative nuclease"/>
    <property type="match status" value="1"/>
</dbReference>
<name>A0A7X6PP45_9CORY</name>
<comment type="caution">
    <text evidence="2">The sequence shown here is derived from an EMBL/GenBank/DDBJ whole genome shotgun (WGS) entry which is preliminary data.</text>
</comment>
<dbReference type="InterPro" id="IPR019993">
    <property type="entry name" value="RecB_nuclease_TM0106_put"/>
</dbReference>
<gene>
    <name evidence="2" type="ORF">GX859_05100</name>
</gene>
<feature type="domain" description="YprB ribonuclease H-like" evidence="1">
    <location>
        <begin position="433"/>
        <end position="523"/>
    </location>
</feature>
<evidence type="ECO:0000313" key="2">
    <source>
        <dbReference type="EMBL" id="NLA55664.1"/>
    </source>
</evidence>
<dbReference type="InterPro" id="IPR038720">
    <property type="entry name" value="YprB_RNase_H-like_dom"/>
</dbReference>
<accession>A0A7X6PP45</accession>
<reference evidence="2 3" key="1">
    <citation type="journal article" date="2020" name="Biotechnol. Biofuels">
        <title>New insights from the biogas microbiome by comprehensive genome-resolved metagenomics of nearly 1600 species originating from multiple anaerobic digesters.</title>
        <authorList>
            <person name="Campanaro S."/>
            <person name="Treu L."/>
            <person name="Rodriguez-R L.M."/>
            <person name="Kovalovszki A."/>
            <person name="Ziels R.M."/>
            <person name="Maus I."/>
            <person name="Zhu X."/>
            <person name="Kougias P.G."/>
            <person name="Basile A."/>
            <person name="Luo G."/>
            <person name="Schluter A."/>
            <person name="Konstantinidis K.T."/>
            <person name="Angelidaki I."/>
        </authorList>
    </citation>
    <scope>NUCLEOTIDE SEQUENCE [LARGE SCALE GENOMIC DNA]</scope>
    <source>
        <strain evidence="2">AS15tlH2ME_198</strain>
    </source>
</reference>
<dbReference type="AlphaFoldDB" id="A0A7X6PP45"/>
<proteinExistence type="predicted"/>
<protein>
    <submittedName>
        <fullName evidence="2">TM0106 family RecB-like putative nuclease</fullName>
    </submittedName>
</protein>
<dbReference type="Pfam" id="PF13482">
    <property type="entry name" value="RNase_H_2"/>
    <property type="match status" value="1"/>
</dbReference>